<keyword evidence="1" id="KW-0472">Membrane</keyword>
<feature type="transmembrane region" description="Helical" evidence="1">
    <location>
        <begin position="276"/>
        <end position="297"/>
    </location>
</feature>
<evidence type="ECO:0000256" key="1">
    <source>
        <dbReference type="SAM" id="Phobius"/>
    </source>
</evidence>
<protein>
    <submittedName>
        <fullName evidence="2">Mannosyltransferase</fullName>
    </submittedName>
</protein>
<dbReference type="EMBL" id="CP042476">
    <property type="protein sequence ID" value="QED38239.1"/>
    <property type="molecule type" value="Genomic_DNA"/>
</dbReference>
<feature type="transmembrane region" description="Helical" evidence="1">
    <location>
        <begin position="425"/>
        <end position="444"/>
    </location>
</feature>
<dbReference type="OrthoDB" id="1491846at2"/>
<feature type="transmembrane region" description="Helical" evidence="1">
    <location>
        <begin position="143"/>
        <end position="171"/>
    </location>
</feature>
<organism evidence="2 3">
    <name type="scientific">Antarcticibacterium arcticum</name>
    <dbReference type="NCBI Taxonomy" id="2585771"/>
    <lineage>
        <taxon>Bacteria</taxon>
        <taxon>Pseudomonadati</taxon>
        <taxon>Bacteroidota</taxon>
        <taxon>Flavobacteriia</taxon>
        <taxon>Flavobacteriales</taxon>
        <taxon>Flavobacteriaceae</taxon>
        <taxon>Antarcticibacterium</taxon>
    </lineage>
</organism>
<feature type="transmembrane region" description="Helical" evidence="1">
    <location>
        <begin position="34"/>
        <end position="52"/>
    </location>
</feature>
<feature type="transmembrane region" description="Helical" evidence="1">
    <location>
        <begin position="191"/>
        <end position="210"/>
    </location>
</feature>
<sequence length="457" mass="52751">MGNFLRLHKFPLLLVITGLLFYSSFGYSLEREDFVKLITLYTGLFFVSWKLIQLEKVNFWFLASIALLFRLIFIGAQPVLSQDFYRFIWDGKMLLAGWNPYLYLPQELIEQGTAPISKAAELYYGMGKLSAGNYTNYPPLNQLIFALAAFAGKGLLGPVIVMRLVIIAADVGVLYFGKKLLEKLGLPRHRIFWYILNPLVIIELTGNLHFEGVMVFFLVWSLYLLHHKKWILSAILFAASVLLKIISLLFLPLLIGYFIKEKKGVQSPDFKKLFGYYLIVGLTVILGFLPFLSPTFFSSFGASLALWFQKFEFNASFYYLVRWVGFQVKGYNIIETAGKVLPLIVLAILLGLTFFRKNNSTERLISGMLLGISVYFFLATTVHPWYLVTPLLLSIFTRYRFVLIWSFFVMLSYFTYSNPEFQENLWLVAMEYVVVLLWFVREIYVNTNNKKMVVAGK</sequence>
<keyword evidence="3" id="KW-1185">Reference proteome</keyword>
<dbReference type="KEGG" id="anp:FK178_11175"/>
<reference evidence="2 3" key="1">
    <citation type="submission" date="2019-08" db="EMBL/GenBank/DDBJ databases">
        <title>Antarcticibacterium arcticum sp. nov., a bacterium isolated from marine sediment of the Canadian Beaufort Sea.</title>
        <authorList>
            <person name="Lee Y.M."/>
            <person name="Baek K."/>
            <person name="Lee D.-H."/>
            <person name="Shin S.C."/>
            <person name="Jin Y.K."/>
            <person name="Park Y."/>
        </authorList>
    </citation>
    <scope>NUCLEOTIDE SEQUENCE [LARGE SCALE GENOMIC DNA]</scope>
    <source>
        <strain evidence="2 3">PAMC 28998</strain>
    </source>
</reference>
<dbReference type="RefSeq" id="WP_146834962.1">
    <property type="nucleotide sequence ID" value="NZ_CP042476.1"/>
</dbReference>
<evidence type="ECO:0000313" key="2">
    <source>
        <dbReference type="EMBL" id="QED38239.1"/>
    </source>
</evidence>
<dbReference type="AlphaFoldDB" id="A0A5B8YQK4"/>
<dbReference type="Proteomes" id="UP000321954">
    <property type="component" value="Chromosome"/>
</dbReference>
<keyword evidence="1" id="KW-0812">Transmembrane</keyword>
<evidence type="ECO:0000313" key="3">
    <source>
        <dbReference type="Proteomes" id="UP000321954"/>
    </source>
</evidence>
<feature type="transmembrane region" description="Helical" evidence="1">
    <location>
        <begin position="230"/>
        <end position="255"/>
    </location>
</feature>
<keyword evidence="2" id="KW-0808">Transferase</keyword>
<keyword evidence="2" id="KW-0328">Glycosyltransferase</keyword>
<feature type="transmembrane region" description="Helical" evidence="1">
    <location>
        <begin position="399"/>
        <end position="416"/>
    </location>
</feature>
<feature type="transmembrane region" description="Helical" evidence="1">
    <location>
        <begin position="336"/>
        <end position="355"/>
    </location>
</feature>
<keyword evidence="1" id="KW-1133">Transmembrane helix</keyword>
<feature type="transmembrane region" description="Helical" evidence="1">
    <location>
        <begin position="367"/>
        <end position="387"/>
    </location>
</feature>
<feature type="transmembrane region" description="Helical" evidence="1">
    <location>
        <begin position="12"/>
        <end position="28"/>
    </location>
</feature>
<gene>
    <name evidence="2" type="ORF">FK178_11175</name>
</gene>
<dbReference type="GO" id="GO:0016757">
    <property type="term" value="F:glycosyltransferase activity"/>
    <property type="evidence" value="ECO:0007669"/>
    <property type="project" value="UniProtKB-KW"/>
</dbReference>
<proteinExistence type="predicted"/>
<name>A0A5B8YQK4_9FLAO</name>
<dbReference type="Pfam" id="PF26314">
    <property type="entry name" value="MptA_B_family"/>
    <property type="match status" value="1"/>
</dbReference>
<accession>A0A5B8YQK4</accession>
<feature type="transmembrane region" description="Helical" evidence="1">
    <location>
        <begin position="59"/>
        <end position="80"/>
    </location>
</feature>